<evidence type="ECO:0000313" key="6">
    <source>
        <dbReference type="EMBL" id="GEP72417.1"/>
    </source>
</evidence>
<dbReference type="EMBL" id="BKAM01000017">
    <property type="protein sequence ID" value="GEP72417.1"/>
    <property type="molecule type" value="Genomic_DNA"/>
</dbReference>
<evidence type="ECO:0000259" key="5">
    <source>
        <dbReference type="Pfam" id="PF04198"/>
    </source>
</evidence>
<comment type="similarity">
    <text evidence="1">Belongs to the SorC transcriptional regulatory family.</text>
</comment>
<sequence>MMDIAKRSKADEHFKRLVKISRLYYQNGLSQIEIAKQLNLSRPTIVKALQEARKEGVVRIEVVDPFEDIPLLEQQLQDKYQLKRVIVTLEPTHTEKRILTDLGKATADYLHEIVKDDDIIGINWGKTMKAVAEHLREDHHQNVKVVQLKGSVTNSHEGNFSADITNKFNRAFHTQANVLPLPVIFGDSRVKEAATSDYFIKDVIKEGYDANIAIFTVGTTRPNAMLFRLGYLDNQQIKKLQKEAVGDVISHFITLDGQLADPQLDKRTVAIPLDKLKHKAYSILVAGGEPKLLPIHAALTGGYANVLVVDQAVAKDLLKY</sequence>
<keyword evidence="2" id="KW-0805">Transcription regulation</keyword>
<dbReference type="GO" id="GO:0030246">
    <property type="term" value="F:carbohydrate binding"/>
    <property type="evidence" value="ECO:0007669"/>
    <property type="project" value="InterPro"/>
</dbReference>
<dbReference type="InterPro" id="IPR051054">
    <property type="entry name" value="SorC_transcr_regulators"/>
</dbReference>
<organism evidence="6 7">
    <name type="scientific">Lentilactobacillus rapi</name>
    <dbReference type="NCBI Taxonomy" id="481723"/>
    <lineage>
        <taxon>Bacteria</taxon>
        <taxon>Bacillati</taxon>
        <taxon>Bacillota</taxon>
        <taxon>Bacilli</taxon>
        <taxon>Lactobacillales</taxon>
        <taxon>Lactobacillaceae</taxon>
        <taxon>Lentilactobacillus</taxon>
    </lineage>
</organism>
<protein>
    <submittedName>
        <fullName evidence="6">DNA-binding transcriptional regulator</fullName>
    </submittedName>
</protein>
<feature type="domain" description="Sugar-binding" evidence="5">
    <location>
        <begin position="66"/>
        <end position="319"/>
    </location>
</feature>
<dbReference type="SUPFAM" id="SSF100950">
    <property type="entry name" value="NagB/RpiA/CoA transferase-like"/>
    <property type="match status" value="1"/>
</dbReference>
<dbReference type="InterPro" id="IPR007324">
    <property type="entry name" value="Sugar-bd_dom_put"/>
</dbReference>
<dbReference type="PANTHER" id="PTHR34294:SF1">
    <property type="entry name" value="TRANSCRIPTIONAL REGULATOR LSRR"/>
    <property type="match status" value="1"/>
</dbReference>
<keyword evidence="4" id="KW-0804">Transcription</keyword>
<dbReference type="Proteomes" id="UP000321569">
    <property type="component" value="Unassembled WGS sequence"/>
</dbReference>
<reference evidence="6 7" key="1">
    <citation type="submission" date="2019-07" db="EMBL/GenBank/DDBJ databases">
        <title>Whole genome shotgun sequence of Lactobacillus rapi NBRC 109618.</title>
        <authorList>
            <person name="Hosoyama A."/>
            <person name="Uohara A."/>
            <person name="Ohji S."/>
            <person name="Ichikawa N."/>
        </authorList>
    </citation>
    <scope>NUCLEOTIDE SEQUENCE [LARGE SCALE GENOMIC DNA]</scope>
    <source>
        <strain evidence="6 7">NBRC 109618</strain>
    </source>
</reference>
<dbReference type="GO" id="GO:0003677">
    <property type="term" value="F:DNA binding"/>
    <property type="evidence" value="ECO:0007669"/>
    <property type="project" value="UniProtKB-KW"/>
</dbReference>
<evidence type="ECO:0000313" key="7">
    <source>
        <dbReference type="Proteomes" id="UP000321569"/>
    </source>
</evidence>
<dbReference type="AlphaFoldDB" id="A0A512PMI8"/>
<proteinExistence type="inferred from homology"/>
<evidence type="ECO:0000256" key="4">
    <source>
        <dbReference type="ARBA" id="ARBA00023163"/>
    </source>
</evidence>
<dbReference type="PANTHER" id="PTHR34294">
    <property type="entry name" value="TRANSCRIPTIONAL REGULATOR-RELATED"/>
    <property type="match status" value="1"/>
</dbReference>
<dbReference type="Pfam" id="PF04198">
    <property type="entry name" value="Sugar-bind"/>
    <property type="match status" value="1"/>
</dbReference>
<evidence type="ECO:0000256" key="2">
    <source>
        <dbReference type="ARBA" id="ARBA00023015"/>
    </source>
</evidence>
<comment type="caution">
    <text evidence="6">The sequence shown here is derived from an EMBL/GenBank/DDBJ whole genome shotgun (WGS) entry which is preliminary data.</text>
</comment>
<dbReference type="RefSeq" id="WP_225427276.1">
    <property type="nucleotide sequence ID" value="NZ_BKAM01000017.1"/>
</dbReference>
<gene>
    <name evidence="6" type="primary">deoR_2</name>
    <name evidence="6" type="ORF">LRA02_12850</name>
</gene>
<dbReference type="STRING" id="1423795.FD12_GL000908"/>
<dbReference type="Gene3D" id="1.10.10.60">
    <property type="entry name" value="Homeodomain-like"/>
    <property type="match status" value="1"/>
</dbReference>
<keyword evidence="3 6" id="KW-0238">DNA-binding</keyword>
<dbReference type="Gene3D" id="3.40.50.1360">
    <property type="match status" value="1"/>
</dbReference>
<dbReference type="InterPro" id="IPR037171">
    <property type="entry name" value="NagB/RpiA_transferase-like"/>
</dbReference>
<accession>A0A512PMI8</accession>
<evidence type="ECO:0000256" key="3">
    <source>
        <dbReference type="ARBA" id="ARBA00023125"/>
    </source>
</evidence>
<name>A0A512PMI8_9LACO</name>
<evidence type="ECO:0000256" key="1">
    <source>
        <dbReference type="ARBA" id="ARBA00010466"/>
    </source>
</evidence>